<dbReference type="AlphaFoldDB" id="A0A1X7U3A7"/>
<sequence length="296" mass="34415">MNVKVAPIDNRQEHLDLLCFPTLFPTGKYGVHHPRQNYPAQTLSFSEYIKSRLLNKNPQFRRNHSYCLHYYGLKINKALKTGIYNLLKTSRGNVGQTVAEILQKINVLDEEFEGNLSTMLAPIWGTNQYWFRVKGKVKAMIVEYGSPTLLLTLSCAEYDSADIAQYLRKDFFNIVIVQRGVLGKVEQYYVKKEYQMHGAPHYHIFLWIENAPVVGIDRPEVCSFIQDRITCHIPDNQYELVFASMIDESTLVMEGETMEEAFRCHREASIRGIENHFNKLQKLLEAERNWNGRCKK</sequence>
<evidence type="ECO:0000313" key="1">
    <source>
        <dbReference type="EnsemblMetazoa" id="Aqu2.1.22024_001"/>
    </source>
</evidence>
<accession>A0A1X7U3A7</accession>
<dbReference type="EnsemblMetazoa" id="Aqu2.1.22024_001">
    <property type="protein sequence ID" value="Aqu2.1.22024_001"/>
    <property type="gene ID" value="Aqu2.1.22024"/>
</dbReference>
<protein>
    <submittedName>
        <fullName evidence="1">Uncharacterized protein</fullName>
    </submittedName>
</protein>
<organism evidence="1">
    <name type="scientific">Amphimedon queenslandica</name>
    <name type="common">Sponge</name>
    <dbReference type="NCBI Taxonomy" id="400682"/>
    <lineage>
        <taxon>Eukaryota</taxon>
        <taxon>Metazoa</taxon>
        <taxon>Porifera</taxon>
        <taxon>Demospongiae</taxon>
        <taxon>Heteroscleromorpha</taxon>
        <taxon>Haplosclerida</taxon>
        <taxon>Niphatidae</taxon>
        <taxon>Amphimedon</taxon>
    </lineage>
</organism>
<name>A0A1X7U3A7_AMPQE</name>
<dbReference type="STRING" id="400682.A0A1X7U3A7"/>
<proteinExistence type="predicted"/>
<dbReference type="InParanoid" id="A0A1X7U3A7"/>
<reference evidence="1" key="1">
    <citation type="submission" date="2017-05" db="UniProtKB">
        <authorList>
            <consortium name="EnsemblMetazoa"/>
        </authorList>
    </citation>
    <scope>IDENTIFICATION</scope>
</reference>
<dbReference type="eggNOG" id="KOG0987">
    <property type="taxonomic scope" value="Eukaryota"/>
</dbReference>